<feature type="non-terminal residue" evidence="14">
    <location>
        <position position="1"/>
    </location>
</feature>
<accession>A0A147BH32</accession>
<feature type="transmembrane region" description="Helical" evidence="11">
    <location>
        <begin position="275"/>
        <end position="293"/>
    </location>
</feature>
<feature type="transmembrane region" description="Helical" evidence="11">
    <location>
        <begin position="363"/>
        <end position="387"/>
    </location>
</feature>
<evidence type="ECO:0000256" key="11">
    <source>
        <dbReference type="SAM" id="Phobius"/>
    </source>
</evidence>
<evidence type="ECO:0000313" key="14">
    <source>
        <dbReference type="EMBL" id="JAR90068.1"/>
    </source>
</evidence>
<feature type="transmembrane region" description="Helical" evidence="11">
    <location>
        <begin position="243"/>
        <end position="263"/>
    </location>
</feature>
<feature type="domain" description="G-protein coupled receptors family 2 profile 2" evidence="13">
    <location>
        <begin position="205"/>
        <end position="464"/>
    </location>
</feature>
<dbReference type="InterPro" id="IPR017983">
    <property type="entry name" value="GPCR_2_secretin-like_CS"/>
</dbReference>
<evidence type="ECO:0000256" key="4">
    <source>
        <dbReference type="ARBA" id="ARBA00022692"/>
    </source>
</evidence>
<proteinExistence type="inferred from homology"/>
<dbReference type="PANTHER" id="PTHR45620">
    <property type="entry name" value="PDF RECEPTOR-LIKE PROTEIN-RELATED"/>
    <property type="match status" value="1"/>
</dbReference>
<dbReference type="SMART" id="SM00008">
    <property type="entry name" value="HormR"/>
    <property type="match status" value="1"/>
</dbReference>
<dbReference type="Gene3D" id="1.20.1070.10">
    <property type="entry name" value="Rhodopsin 7-helix transmembrane proteins"/>
    <property type="match status" value="1"/>
</dbReference>
<dbReference type="Pfam" id="PF02793">
    <property type="entry name" value="HRM"/>
    <property type="match status" value="1"/>
</dbReference>
<dbReference type="InterPro" id="IPR001879">
    <property type="entry name" value="GPCR_2_extracellular_dom"/>
</dbReference>
<evidence type="ECO:0000256" key="1">
    <source>
        <dbReference type="ARBA" id="ARBA00004651"/>
    </source>
</evidence>
<evidence type="ECO:0000256" key="9">
    <source>
        <dbReference type="ARBA" id="ARBA00023180"/>
    </source>
</evidence>
<keyword evidence="10" id="KW-0807">Transducer</keyword>
<dbReference type="PROSITE" id="PS50227">
    <property type="entry name" value="G_PROTEIN_RECEP_F2_3"/>
    <property type="match status" value="1"/>
</dbReference>
<dbReference type="PROSITE" id="PS50261">
    <property type="entry name" value="G_PROTEIN_RECEP_F2_4"/>
    <property type="match status" value="1"/>
</dbReference>
<dbReference type="CDD" id="cd15041">
    <property type="entry name" value="7tmB1_hormone_R"/>
    <property type="match status" value="1"/>
</dbReference>
<evidence type="ECO:0000256" key="7">
    <source>
        <dbReference type="ARBA" id="ARBA00023136"/>
    </source>
</evidence>
<dbReference type="InterPro" id="IPR036445">
    <property type="entry name" value="GPCR_2_extracell_dom_sf"/>
</dbReference>
<evidence type="ECO:0000256" key="5">
    <source>
        <dbReference type="ARBA" id="ARBA00022989"/>
    </source>
</evidence>
<dbReference type="AlphaFoldDB" id="A0A147BH32"/>
<evidence type="ECO:0000256" key="2">
    <source>
        <dbReference type="ARBA" id="ARBA00005314"/>
    </source>
</evidence>
<comment type="subcellular location">
    <subcellularLocation>
        <location evidence="1">Cell membrane</location>
        <topology evidence="1">Multi-pass membrane protein</topology>
    </subcellularLocation>
</comment>
<keyword evidence="6" id="KW-0297">G-protein coupled receptor</keyword>
<evidence type="ECO:0000256" key="6">
    <source>
        <dbReference type="ARBA" id="ARBA00023040"/>
    </source>
</evidence>
<dbReference type="Gene3D" id="4.10.1240.10">
    <property type="entry name" value="GPCR, family 2, extracellular hormone receptor domain"/>
    <property type="match status" value="1"/>
</dbReference>
<evidence type="ECO:0000256" key="3">
    <source>
        <dbReference type="ARBA" id="ARBA00022475"/>
    </source>
</evidence>
<dbReference type="InterPro" id="IPR050332">
    <property type="entry name" value="GPCR_2"/>
</dbReference>
<keyword evidence="7 11" id="KW-0472">Membrane</keyword>
<evidence type="ECO:0000259" key="12">
    <source>
        <dbReference type="PROSITE" id="PS50227"/>
    </source>
</evidence>
<keyword evidence="3" id="KW-1003">Cell membrane</keyword>
<dbReference type="GO" id="GO:0007188">
    <property type="term" value="P:adenylate cyclase-modulating G protein-coupled receptor signaling pathway"/>
    <property type="evidence" value="ECO:0007669"/>
    <property type="project" value="TreeGrafter"/>
</dbReference>
<evidence type="ECO:0000256" key="10">
    <source>
        <dbReference type="ARBA" id="ARBA00023224"/>
    </source>
</evidence>
<feature type="transmembrane region" description="Helical" evidence="11">
    <location>
        <begin position="323"/>
        <end position="343"/>
    </location>
</feature>
<dbReference type="Pfam" id="PF00002">
    <property type="entry name" value="7tm_2"/>
    <property type="match status" value="1"/>
</dbReference>
<keyword evidence="9" id="KW-0325">Glycoprotein</keyword>
<organism evidence="14">
    <name type="scientific">Ixodes ricinus</name>
    <name type="common">Common tick</name>
    <name type="synonym">Acarus ricinus</name>
    <dbReference type="NCBI Taxonomy" id="34613"/>
    <lineage>
        <taxon>Eukaryota</taxon>
        <taxon>Metazoa</taxon>
        <taxon>Ecdysozoa</taxon>
        <taxon>Arthropoda</taxon>
        <taxon>Chelicerata</taxon>
        <taxon>Arachnida</taxon>
        <taxon>Acari</taxon>
        <taxon>Parasitiformes</taxon>
        <taxon>Ixodida</taxon>
        <taxon>Ixodoidea</taxon>
        <taxon>Ixodidae</taxon>
        <taxon>Ixodinae</taxon>
        <taxon>Ixodes</taxon>
    </lineage>
</organism>
<evidence type="ECO:0000256" key="8">
    <source>
        <dbReference type="ARBA" id="ARBA00023170"/>
    </source>
</evidence>
<dbReference type="GO" id="GO:0008528">
    <property type="term" value="F:G protein-coupled peptide receptor activity"/>
    <property type="evidence" value="ECO:0007669"/>
    <property type="project" value="TreeGrafter"/>
</dbReference>
<comment type="similarity">
    <text evidence="2">Belongs to the G-protein coupled receptor 2 family.</text>
</comment>
<dbReference type="InterPro" id="IPR017981">
    <property type="entry name" value="GPCR_2-like_7TM"/>
</dbReference>
<keyword evidence="8 14" id="KW-0675">Receptor</keyword>
<protein>
    <submittedName>
        <fullName evidence="14">Putative calcitonin receptor</fullName>
    </submittedName>
</protein>
<reference evidence="14" key="1">
    <citation type="journal article" date="2018" name="PLoS Negl. Trop. Dis.">
        <title>Sialome diversity of ticks revealed by RNAseq of single tick salivary glands.</title>
        <authorList>
            <person name="Perner J."/>
            <person name="Kropackova S."/>
            <person name="Kopacek P."/>
            <person name="Ribeiro J.M."/>
        </authorList>
    </citation>
    <scope>NUCLEOTIDE SEQUENCE</scope>
    <source>
        <strain evidence="14">Siblings of single egg batch collected in Ceske Budejovice</strain>
        <tissue evidence="14">Salivary glands</tissue>
    </source>
</reference>
<sequence length="520" mass="59550">VQSVKWESDTQENAAFRNEALGLCRIETGEALDPVTYGHVTCARCYSYIPAFAFRNDSRLELCGDQLCRDCALGRGCTLAEPNATEDSDLVSSFGNALYLSKWRQCCNAAWRCCQSMVSAPQVSDAAEPHCPRTWDGWTCYEDTQGGSMVEKPCPAHAYYHSVEQPCQRFSKKLCWDNGTWYVHPGFNKEYTIYECGAIHNHKFMVGLSIILHSVSALLLLPAIIIFSFYAQLKIQRILMHKHLCTSLLLYGIASIVIDYVLIWNEFPGPGRFEIVASNPAWCKLLIIGWRYFRLAQYHWMFCEAFYLNRLITTAFAEQKSVLLYYSVGWGFPAVFLATYAVFRAKHGDTKCWIEPLDHYEWIVLFPGLLCLILNFVFLCNIIRILVTKLRTAHTNEPLQFSDVKYSKAVRAVIILFPLFGTQFLLGVYRKPQLCGAWEVYQYFNRTTDALQGCFVALLFCYLSGEVQTHVARSFDRVKLRYKIARESSLRRSTRTSIRMYAFGNSQDPNVSLQAQDARL</sequence>
<dbReference type="PRINTS" id="PR00249">
    <property type="entry name" value="GPCRSECRETIN"/>
</dbReference>
<feature type="transmembrane region" description="Helical" evidence="11">
    <location>
        <begin position="204"/>
        <end position="231"/>
    </location>
</feature>
<feature type="domain" description="G-protein coupled receptors family 2 profile 1" evidence="12">
    <location>
        <begin position="112"/>
        <end position="200"/>
    </location>
</feature>
<name>A0A147BH32_IXORI</name>
<dbReference type="GO" id="GO:0005886">
    <property type="term" value="C:plasma membrane"/>
    <property type="evidence" value="ECO:0007669"/>
    <property type="project" value="UniProtKB-SubCell"/>
</dbReference>
<dbReference type="SUPFAM" id="SSF111418">
    <property type="entry name" value="Hormone receptor domain"/>
    <property type="match status" value="1"/>
</dbReference>
<dbReference type="PROSITE" id="PS00650">
    <property type="entry name" value="G_PROTEIN_RECEP_F2_2"/>
    <property type="match status" value="1"/>
</dbReference>
<dbReference type="PANTHER" id="PTHR45620:SF42">
    <property type="entry name" value="G-PROTEIN COUPLED RECEPTOR SEB-2"/>
    <property type="match status" value="1"/>
</dbReference>
<evidence type="ECO:0000259" key="13">
    <source>
        <dbReference type="PROSITE" id="PS50261"/>
    </source>
</evidence>
<keyword evidence="5 11" id="KW-1133">Transmembrane helix</keyword>
<dbReference type="GO" id="GO:0007166">
    <property type="term" value="P:cell surface receptor signaling pathway"/>
    <property type="evidence" value="ECO:0007669"/>
    <property type="project" value="InterPro"/>
</dbReference>
<keyword evidence="4 11" id="KW-0812">Transmembrane</keyword>
<feature type="transmembrane region" description="Helical" evidence="11">
    <location>
        <begin position="408"/>
        <end position="430"/>
    </location>
</feature>
<dbReference type="InterPro" id="IPR000832">
    <property type="entry name" value="GPCR_2_secretin-like"/>
</dbReference>
<dbReference type="EMBL" id="GEGO01005336">
    <property type="protein sequence ID" value="JAR90068.1"/>
    <property type="molecule type" value="Transcribed_RNA"/>
</dbReference>